<dbReference type="InterPro" id="IPR051598">
    <property type="entry name" value="TSUP/Inactive_protease-like"/>
</dbReference>
<comment type="subcellular location">
    <subcellularLocation>
        <location evidence="6">Cell membrane</location>
        <topology evidence="6">Multi-pass membrane protein</topology>
    </subcellularLocation>
    <subcellularLocation>
        <location evidence="1">Membrane</location>
        <topology evidence="1">Multi-pass membrane protein</topology>
    </subcellularLocation>
</comment>
<dbReference type="STRING" id="1048834.TC41_2948"/>
<feature type="transmembrane region" description="Helical" evidence="6">
    <location>
        <begin position="241"/>
        <end position="259"/>
    </location>
</feature>
<evidence type="ECO:0000256" key="4">
    <source>
        <dbReference type="ARBA" id="ARBA00022989"/>
    </source>
</evidence>
<feature type="transmembrane region" description="Helical" evidence="6">
    <location>
        <begin position="12"/>
        <end position="33"/>
    </location>
</feature>
<dbReference type="GO" id="GO:0005886">
    <property type="term" value="C:plasma membrane"/>
    <property type="evidence" value="ECO:0007669"/>
    <property type="project" value="UniProtKB-SubCell"/>
</dbReference>
<reference evidence="7 8" key="1">
    <citation type="journal article" date="2011" name="J. Bacteriol.">
        <title>Complete Genome Sequence of Alicyclobacillus acidocaldarius Strain Tc-4-1.</title>
        <authorList>
            <person name="Chen Y."/>
            <person name="He Y."/>
            <person name="Zhang B."/>
            <person name="Yang J."/>
            <person name="Li W."/>
            <person name="Dong Z."/>
            <person name="Hu S."/>
        </authorList>
    </citation>
    <scope>NUCLEOTIDE SEQUENCE [LARGE SCALE GENOMIC DNA]</scope>
    <source>
        <strain evidence="7 8">Tc-4-1</strain>
    </source>
</reference>
<organism evidence="7 8">
    <name type="scientific">Alicyclobacillus acidocaldarius (strain Tc-4-1)</name>
    <name type="common">Bacillus acidocaldarius</name>
    <dbReference type="NCBI Taxonomy" id="1048834"/>
    <lineage>
        <taxon>Bacteria</taxon>
        <taxon>Bacillati</taxon>
        <taxon>Bacillota</taxon>
        <taxon>Bacilli</taxon>
        <taxon>Bacillales</taxon>
        <taxon>Alicyclobacillaceae</taxon>
        <taxon>Alicyclobacillus</taxon>
    </lineage>
</organism>
<keyword evidence="3 6" id="KW-0812">Transmembrane</keyword>
<comment type="similarity">
    <text evidence="2 6">Belongs to the 4-toluene sulfonate uptake permease (TSUP) (TC 2.A.102) family.</text>
</comment>
<feature type="transmembrane region" description="Helical" evidence="6">
    <location>
        <begin position="211"/>
        <end position="229"/>
    </location>
</feature>
<dbReference type="Proteomes" id="UP000000292">
    <property type="component" value="Chromosome"/>
</dbReference>
<evidence type="ECO:0000313" key="8">
    <source>
        <dbReference type="Proteomes" id="UP000000292"/>
    </source>
</evidence>
<feature type="transmembrane region" description="Helical" evidence="6">
    <location>
        <begin position="45"/>
        <end position="72"/>
    </location>
</feature>
<dbReference type="PANTHER" id="PTHR43701">
    <property type="entry name" value="MEMBRANE TRANSPORTER PROTEIN MJ0441-RELATED"/>
    <property type="match status" value="1"/>
</dbReference>
<dbReference type="HOGENOM" id="CLU_045498_5_3_9"/>
<keyword evidence="5 6" id="KW-0472">Membrane</keyword>
<dbReference type="InterPro" id="IPR002781">
    <property type="entry name" value="TM_pro_TauE-like"/>
</dbReference>
<keyword evidence="4 6" id="KW-1133">Transmembrane helix</keyword>
<dbReference type="PANTHER" id="PTHR43701:SF13">
    <property type="entry name" value="MEMBRANE TRANSPORTER PROTEIN YRKJ-RELATED"/>
    <property type="match status" value="1"/>
</dbReference>
<dbReference type="EMBL" id="CP002902">
    <property type="protein sequence ID" value="AEJ44837.1"/>
    <property type="molecule type" value="Genomic_DNA"/>
</dbReference>
<reference evidence="8" key="2">
    <citation type="submission" date="2011-06" db="EMBL/GenBank/DDBJ databases">
        <title>The complete genome sequence of Alicyclobacillus acidocaldarius sp. Tc-4-1.</title>
        <authorList>
            <person name="Chen Y."/>
            <person name="He Y."/>
            <person name="Dong Z."/>
            <person name="Hu S."/>
        </authorList>
    </citation>
    <scope>NUCLEOTIDE SEQUENCE [LARGE SCALE GENOMIC DNA]</scope>
    <source>
        <strain evidence="8">Tc-4-1</strain>
    </source>
</reference>
<feature type="transmembrane region" description="Helical" evidence="6">
    <location>
        <begin position="84"/>
        <end position="103"/>
    </location>
</feature>
<feature type="transmembrane region" description="Helical" evidence="6">
    <location>
        <begin position="148"/>
        <end position="179"/>
    </location>
</feature>
<gene>
    <name evidence="7" type="ordered locus">TC41_2948</name>
</gene>
<dbReference type="Pfam" id="PF01925">
    <property type="entry name" value="TauE"/>
    <property type="match status" value="1"/>
</dbReference>
<evidence type="ECO:0000256" key="1">
    <source>
        <dbReference type="ARBA" id="ARBA00004141"/>
    </source>
</evidence>
<feature type="transmembrane region" description="Helical" evidence="6">
    <location>
        <begin position="185"/>
        <end position="204"/>
    </location>
</feature>
<evidence type="ECO:0000256" key="5">
    <source>
        <dbReference type="ARBA" id="ARBA00023136"/>
    </source>
</evidence>
<dbReference type="KEGG" id="aad:TC41_2948"/>
<dbReference type="PATRIC" id="fig|1048834.4.peg.2801"/>
<keyword evidence="6" id="KW-1003">Cell membrane</keyword>
<dbReference type="eggNOG" id="COG0730">
    <property type="taxonomic scope" value="Bacteria"/>
</dbReference>
<evidence type="ECO:0000256" key="6">
    <source>
        <dbReference type="RuleBase" id="RU363041"/>
    </source>
</evidence>
<proteinExistence type="inferred from homology"/>
<dbReference type="AlphaFoldDB" id="F8IKS1"/>
<protein>
    <recommendedName>
        <fullName evidence="6">Probable membrane transporter protein</fullName>
    </recommendedName>
</protein>
<accession>F8IKS1</accession>
<evidence type="ECO:0000256" key="2">
    <source>
        <dbReference type="ARBA" id="ARBA00009142"/>
    </source>
</evidence>
<name>F8IKS1_ALIAT</name>
<evidence type="ECO:0000256" key="3">
    <source>
        <dbReference type="ARBA" id="ARBA00022692"/>
    </source>
</evidence>
<evidence type="ECO:0000313" key="7">
    <source>
        <dbReference type="EMBL" id="AEJ44837.1"/>
    </source>
</evidence>
<sequence length="264" mass="27812">MTRVNWEMFATLLAIGFAGSVLAGMVGVGGAIVKYPLLLYLPPLLGVGIFSAHQVAGISSVQVMCASLAAVWAYRKSGYLHRRLIGDMGLAMLAGSFVGAYMAHFYPESVVNLIYALLATAATLIMLRPSGSDELRGDVDEVDYPRPLAVGLGALVGLFSGVVGSAGAFLLMPILLGVLRIPTRVAIASSIAITFVASLGGFVGKWAAHEVMWGPALVLAWASAVGAPLGAKLGKRMDARWLRWLLAALIAATCVRIWWTVLAE</sequence>